<gene>
    <name evidence="2" type="ORF">MVEN_02548900</name>
</gene>
<sequence>MKCTHKVLGRGSKSPSATGSPRSVRAPLAPPSTTLSHSPAADEWDGHRPQTLNYYMNVAGGVGGPGGRSEWGAGGNGGFGQGPTLNYNVRTTHFTVHENNLSDALEKLGLSSGGEFTRTVNSVQNITHKSSEFNDFREIRLGDLDLREEKQSGRAVGSVSRKRRVYAARVHGCKRPMTVAVYEGADIEKQWLEEIKKYEGLRLPTLVQVFASGVVKSKQLYATIYEDDLIPIAQFRQWYWDSEIASHLLEYYVDMELDRCEDYLEETTGSYANGQTLWIRGSTQRLCLELSKSSDGTKSLSSGGYTLHPPERLSGKAQEAIWMSSFKLEDFHDVMVRYAGIYVWPQISPHHLCRPGAILFLPDLDADPYQNYNEIGVIPGGEVAHIPGLQFHDSGWISSSRNVESICTEMGNGWIRFWFPRIPAPCEEFVGRTISVSDSHEGKWPIKAAWLSQAHHIFSRYGIKDDPDSYAFIAETTYSVSLLDSGRPPAENTLLSGLYLFLSPVGAMQNCPPWGLAYPVPAFWSLEPSGSHYILPEDAAVLGLPTIAVSAELWGNSWSSKIYRGLVEFHRCKGFNPDSPDVALYRGLPLYQPSLHDGVYPYVELV</sequence>
<accession>A0A8H6U2E5</accession>
<reference evidence="2" key="1">
    <citation type="submission" date="2020-05" db="EMBL/GenBank/DDBJ databases">
        <title>Mycena genomes resolve the evolution of fungal bioluminescence.</title>
        <authorList>
            <person name="Tsai I.J."/>
        </authorList>
    </citation>
    <scope>NUCLEOTIDE SEQUENCE</scope>
    <source>
        <strain evidence="2">CCC161011</strain>
    </source>
</reference>
<keyword evidence="3" id="KW-1185">Reference proteome</keyword>
<comment type="caution">
    <text evidence="2">The sequence shown here is derived from an EMBL/GenBank/DDBJ whole genome shotgun (WGS) entry which is preliminary data.</text>
</comment>
<dbReference type="OrthoDB" id="3005749at2759"/>
<evidence type="ECO:0000256" key="1">
    <source>
        <dbReference type="SAM" id="MobiDB-lite"/>
    </source>
</evidence>
<dbReference type="Proteomes" id="UP000620124">
    <property type="component" value="Unassembled WGS sequence"/>
</dbReference>
<dbReference type="EMBL" id="JACAZI010000036">
    <property type="protein sequence ID" value="KAF7328335.1"/>
    <property type="molecule type" value="Genomic_DNA"/>
</dbReference>
<evidence type="ECO:0000313" key="3">
    <source>
        <dbReference type="Proteomes" id="UP000620124"/>
    </source>
</evidence>
<protein>
    <submittedName>
        <fullName evidence="2">Uncharacterized protein</fullName>
    </submittedName>
</protein>
<feature type="region of interest" description="Disordered" evidence="1">
    <location>
        <begin position="1"/>
        <end position="46"/>
    </location>
</feature>
<organism evidence="2 3">
    <name type="scientific">Mycena venus</name>
    <dbReference type="NCBI Taxonomy" id="2733690"/>
    <lineage>
        <taxon>Eukaryota</taxon>
        <taxon>Fungi</taxon>
        <taxon>Dikarya</taxon>
        <taxon>Basidiomycota</taxon>
        <taxon>Agaricomycotina</taxon>
        <taxon>Agaricomycetes</taxon>
        <taxon>Agaricomycetidae</taxon>
        <taxon>Agaricales</taxon>
        <taxon>Marasmiineae</taxon>
        <taxon>Mycenaceae</taxon>
        <taxon>Mycena</taxon>
    </lineage>
</organism>
<proteinExistence type="predicted"/>
<name>A0A8H6U2E5_9AGAR</name>
<evidence type="ECO:0000313" key="2">
    <source>
        <dbReference type="EMBL" id="KAF7328335.1"/>
    </source>
</evidence>
<dbReference type="AlphaFoldDB" id="A0A8H6U2E5"/>